<reference evidence="1" key="1">
    <citation type="submission" date="2021-02" db="EMBL/GenBank/DDBJ databases">
        <authorList>
            <person name="Nowell W R."/>
        </authorList>
    </citation>
    <scope>NUCLEOTIDE SEQUENCE</scope>
</reference>
<evidence type="ECO:0000313" key="2">
    <source>
        <dbReference type="Proteomes" id="UP000681720"/>
    </source>
</evidence>
<gene>
    <name evidence="1" type="ORF">GIL414_LOCUS55167</name>
</gene>
<name>A0A8S3DDT8_9BILA</name>
<accession>A0A8S3DDT8</accession>
<proteinExistence type="predicted"/>
<dbReference type="AlphaFoldDB" id="A0A8S3DDT8"/>
<evidence type="ECO:0000313" key="1">
    <source>
        <dbReference type="EMBL" id="CAF4966506.1"/>
    </source>
</evidence>
<comment type="caution">
    <text evidence="1">The sequence shown here is derived from an EMBL/GenBank/DDBJ whole genome shotgun (WGS) entry which is preliminary data.</text>
</comment>
<dbReference type="Proteomes" id="UP000681720">
    <property type="component" value="Unassembled WGS sequence"/>
</dbReference>
<feature type="non-terminal residue" evidence="1">
    <location>
        <position position="1"/>
    </location>
</feature>
<dbReference type="EMBL" id="CAJOBJ010195228">
    <property type="protein sequence ID" value="CAF4966506.1"/>
    <property type="molecule type" value="Genomic_DNA"/>
</dbReference>
<sequence length="60" mass="6641">YCNFIVLNFDGLTKLTIRDIVPFPQVPLQLENFVHVAQLPSIGHGCVALHDVILIGDPTQ</sequence>
<organism evidence="1 2">
    <name type="scientific">Rotaria magnacalcarata</name>
    <dbReference type="NCBI Taxonomy" id="392030"/>
    <lineage>
        <taxon>Eukaryota</taxon>
        <taxon>Metazoa</taxon>
        <taxon>Spiralia</taxon>
        <taxon>Gnathifera</taxon>
        <taxon>Rotifera</taxon>
        <taxon>Eurotatoria</taxon>
        <taxon>Bdelloidea</taxon>
        <taxon>Philodinida</taxon>
        <taxon>Philodinidae</taxon>
        <taxon>Rotaria</taxon>
    </lineage>
</organism>
<protein>
    <submittedName>
        <fullName evidence="1">Uncharacterized protein</fullName>
    </submittedName>
</protein>